<reference evidence="8" key="1">
    <citation type="journal article" date="2019" name="bioRxiv">
        <title>The Genome of the Zebra Mussel, Dreissena polymorpha: A Resource for Invasive Species Research.</title>
        <authorList>
            <person name="McCartney M.A."/>
            <person name="Auch B."/>
            <person name="Kono T."/>
            <person name="Mallez S."/>
            <person name="Zhang Y."/>
            <person name="Obille A."/>
            <person name="Becker A."/>
            <person name="Abrahante J.E."/>
            <person name="Garbe J."/>
            <person name="Badalamenti J.P."/>
            <person name="Herman A."/>
            <person name="Mangelson H."/>
            <person name="Liachko I."/>
            <person name="Sullivan S."/>
            <person name="Sone E.D."/>
            <person name="Koren S."/>
            <person name="Silverstein K.A.T."/>
            <person name="Beckman K.B."/>
            <person name="Gohl D.M."/>
        </authorList>
    </citation>
    <scope>NUCLEOTIDE SEQUENCE</scope>
    <source>
        <strain evidence="8">Duluth1</strain>
        <tissue evidence="8">Whole animal</tissue>
    </source>
</reference>
<feature type="domain" description="C2H2-type" evidence="7">
    <location>
        <begin position="158"/>
        <end position="185"/>
    </location>
</feature>
<dbReference type="GO" id="GO:0000978">
    <property type="term" value="F:RNA polymerase II cis-regulatory region sequence-specific DNA binding"/>
    <property type="evidence" value="ECO:0007669"/>
    <property type="project" value="TreeGrafter"/>
</dbReference>
<gene>
    <name evidence="8" type="ORF">DPMN_070545</name>
</gene>
<dbReference type="PROSITE" id="PS00028">
    <property type="entry name" value="ZINC_FINGER_C2H2_1"/>
    <property type="match status" value="6"/>
</dbReference>
<dbReference type="FunFam" id="3.30.160.60:FF:002476">
    <property type="entry name" value="Ras responsive element binding protein 1a"/>
    <property type="match status" value="1"/>
</dbReference>
<feature type="domain" description="C2H2-type" evidence="7">
    <location>
        <begin position="478"/>
        <end position="505"/>
    </location>
</feature>
<keyword evidence="3 5" id="KW-0863">Zinc-finger</keyword>
<evidence type="ECO:0000256" key="6">
    <source>
        <dbReference type="SAM" id="MobiDB-lite"/>
    </source>
</evidence>
<reference evidence="8" key="2">
    <citation type="submission" date="2020-11" db="EMBL/GenBank/DDBJ databases">
        <authorList>
            <person name="McCartney M.A."/>
            <person name="Auch B."/>
            <person name="Kono T."/>
            <person name="Mallez S."/>
            <person name="Becker A."/>
            <person name="Gohl D.M."/>
            <person name="Silverstein K.A.T."/>
            <person name="Koren S."/>
            <person name="Bechman K.B."/>
            <person name="Herman A."/>
            <person name="Abrahante J.E."/>
            <person name="Garbe J."/>
        </authorList>
    </citation>
    <scope>NUCLEOTIDE SEQUENCE</scope>
    <source>
        <strain evidence="8">Duluth1</strain>
        <tissue evidence="8">Whole animal</tissue>
    </source>
</reference>
<evidence type="ECO:0000256" key="2">
    <source>
        <dbReference type="ARBA" id="ARBA00022737"/>
    </source>
</evidence>
<keyword evidence="9" id="KW-1185">Reference proteome</keyword>
<evidence type="ECO:0000259" key="7">
    <source>
        <dbReference type="PROSITE" id="PS50157"/>
    </source>
</evidence>
<sequence>MINATDPLNFQAFFTPVKTTEAPVLLQNTPTLKVPTTTKFPHIMKRPGIQISLEHCKAINRELDNLQREGDVDEAALSQVREMALSVKEEVVNSAPLPAATSSNGLPQSSPVSSVQADSMHEDDNSGDGSNASLSGDKTGEALPKKKRNSYADSPHKLACPYCPRAFPWVSSLTRHLLTHTGQKPFKCPRCQVTFSTKSNRERHLIRKHGVNMLDPLSRQTMDRPYKCPLCVFSSFSTQSNLLKHYKDRHNGANLPDSIADIERMSPSAIRAATMEMEIRAAENPPLASDDSAQMNAEEDEDDFDNSSYEKMDDDASLFNEMDKCEDSLSEKSDNSMSVPSLVSSVQVSEVSMAPHLLMAMPHLQKMKEPEKKEAKKETAEKLERAESPNSIKKSIEKIIAEQKAIIEQKNQMEVKIQAEIRAHIESQRKMEDVAGSPGSMDGNLESPGIFDPTRPFTGSAERIINPERDNYDVDKITECWKCKEIFPSRKVLVRHLKEHNIDLPYKCYLCDASYESRVDCLIHQADAHDSDWKILKDKNKVNDIENFSTHMDKVVENNCNKLDTGSVLEIPGSGNDDTKMEVISADYMQRKVYCSLCPKRFWSLQDLRRHMRSHTGERPFECDICQKRFTLKHSMMRHRKKHVGAPPRSFDDEEDSNMSSSIESTQKSIKCSTATSRPVFTFHPGFTLTSAQSIALSNSYLFSQGLSGLTSASVGNLVPVVVPSGSGLKLSSQQDQIAKKTLDKDKSALEAVKKDFLDCNADMLHNLLGVESSAIEKMLDSADVKSAAKYLGLAEVS</sequence>
<dbReference type="Gene3D" id="3.30.160.60">
    <property type="entry name" value="Classic Zinc Finger"/>
    <property type="match status" value="6"/>
</dbReference>
<feature type="compositionally biased region" description="Polar residues" evidence="6">
    <location>
        <begin position="658"/>
        <end position="668"/>
    </location>
</feature>
<evidence type="ECO:0000256" key="5">
    <source>
        <dbReference type="PROSITE-ProRule" id="PRU00042"/>
    </source>
</evidence>
<dbReference type="GO" id="GO:0008270">
    <property type="term" value="F:zinc ion binding"/>
    <property type="evidence" value="ECO:0007669"/>
    <property type="project" value="UniProtKB-KW"/>
</dbReference>
<keyword evidence="2" id="KW-0677">Repeat</keyword>
<feature type="region of interest" description="Disordered" evidence="6">
    <location>
        <begin position="638"/>
        <end position="668"/>
    </location>
</feature>
<feature type="compositionally biased region" description="Polar residues" evidence="6">
    <location>
        <begin position="127"/>
        <end position="136"/>
    </location>
</feature>
<dbReference type="EMBL" id="JAIWYP010000014">
    <property type="protein sequence ID" value="KAH3711046.1"/>
    <property type="molecule type" value="Genomic_DNA"/>
</dbReference>
<feature type="region of interest" description="Disordered" evidence="6">
    <location>
        <begin position="98"/>
        <end position="153"/>
    </location>
</feature>
<keyword evidence="1" id="KW-0479">Metal-binding</keyword>
<evidence type="ECO:0000256" key="3">
    <source>
        <dbReference type="ARBA" id="ARBA00022771"/>
    </source>
</evidence>
<dbReference type="GO" id="GO:0001228">
    <property type="term" value="F:DNA-binding transcription activator activity, RNA polymerase II-specific"/>
    <property type="evidence" value="ECO:0007669"/>
    <property type="project" value="TreeGrafter"/>
</dbReference>
<dbReference type="Proteomes" id="UP000828390">
    <property type="component" value="Unassembled WGS sequence"/>
</dbReference>
<dbReference type="GO" id="GO:0005634">
    <property type="term" value="C:nucleus"/>
    <property type="evidence" value="ECO:0007669"/>
    <property type="project" value="TreeGrafter"/>
</dbReference>
<feature type="domain" description="C2H2-type" evidence="7">
    <location>
        <begin position="621"/>
        <end position="648"/>
    </location>
</feature>
<dbReference type="PROSITE" id="PS50157">
    <property type="entry name" value="ZINC_FINGER_C2H2_2"/>
    <property type="match status" value="5"/>
</dbReference>
<evidence type="ECO:0000256" key="1">
    <source>
        <dbReference type="ARBA" id="ARBA00022723"/>
    </source>
</evidence>
<organism evidence="8 9">
    <name type="scientific">Dreissena polymorpha</name>
    <name type="common">Zebra mussel</name>
    <name type="synonym">Mytilus polymorpha</name>
    <dbReference type="NCBI Taxonomy" id="45954"/>
    <lineage>
        <taxon>Eukaryota</taxon>
        <taxon>Metazoa</taxon>
        <taxon>Spiralia</taxon>
        <taxon>Lophotrochozoa</taxon>
        <taxon>Mollusca</taxon>
        <taxon>Bivalvia</taxon>
        <taxon>Autobranchia</taxon>
        <taxon>Heteroconchia</taxon>
        <taxon>Euheterodonta</taxon>
        <taxon>Imparidentia</taxon>
        <taxon>Neoheterodontei</taxon>
        <taxon>Myida</taxon>
        <taxon>Dreissenoidea</taxon>
        <taxon>Dreissenidae</taxon>
        <taxon>Dreissena</taxon>
    </lineage>
</organism>
<dbReference type="FunFam" id="3.30.160.60:FF:000813">
    <property type="entry name" value="ras-responsive element-binding protein 1 isoform X1"/>
    <property type="match status" value="1"/>
</dbReference>
<dbReference type="PANTHER" id="PTHR46451">
    <property type="entry name" value="RAS-RESPONSIVE ELEMENT-BINDING PROTEIN 1"/>
    <property type="match status" value="1"/>
</dbReference>
<name>A0A9D4BP06_DREPO</name>
<feature type="region of interest" description="Disordered" evidence="6">
    <location>
        <begin position="284"/>
        <end position="310"/>
    </location>
</feature>
<feature type="domain" description="C2H2-type" evidence="7">
    <location>
        <begin position="593"/>
        <end position="620"/>
    </location>
</feature>
<evidence type="ECO:0000256" key="4">
    <source>
        <dbReference type="ARBA" id="ARBA00022833"/>
    </source>
</evidence>
<accession>A0A9D4BP06</accession>
<dbReference type="Pfam" id="PF13894">
    <property type="entry name" value="zf-C2H2_4"/>
    <property type="match status" value="1"/>
</dbReference>
<dbReference type="InterPro" id="IPR013087">
    <property type="entry name" value="Znf_C2H2_type"/>
</dbReference>
<dbReference type="Pfam" id="PF00096">
    <property type="entry name" value="zf-C2H2"/>
    <property type="match status" value="2"/>
</dbReference>
<keyword evidence="4" id="KW-0862">Zinc</keyword>
<feature type="compositionally biased region" description="Polar residues" evidence="6">
    <location>
        <begin position="100"/>
        <end position="117"/>
    </location>
</feature>
<dbReference type="PANTHER" id="PTHR46451:SF1">
    <property type="entry name" value="RAS-RESPONSIVE ELEMENT-BINDING PROTEIN 1"/>
    <property type="match status" value="1"/>
</dbReference>
<feature type="domain" description="C2H2-type" evidence="7">
    <location>
        <begin position="186"/>
        <end position="209"/>
    </location>
</feature>
<dbReference type="SMART" id="SM00355">
    <property type="entry name" value="ZnF_C2H2"/>
    <property type="match status" value="7"/>
</dbReference>
<dbReference type="InterPro" id="IPR036236">
    <property type="entry name" value="Znf_C2H2_sf"/>
</dbReference>
<feature type="compositionally biased region" description="Basic and acidic residues" evidence="6">
    <location>
        <begin position="367"/>
        <end position="387"/>
    </location>
</feature>
<dbReference type="FunFam" id="3.30.160.60:FF:000100">
    <property type="entry name" value="Zinc finger 45-like"/>
    <property type="match status" value="1"/>
</dbReference>
<proteinExistence type="predicted"/>
<protein>
    <recommendedName>
        <fullName evidence="7">C2H2-type domain-containing protein</fullName>
    </recommendedName>
</protein>
<evidence type="ECO:0000313" key="9">
    <source>
        <dbReference type="Proteomes" id="UP000828390"/>
    </source>
</evidence>
<evidence type="ECO:0000313" key="8">
    <source>
        <dbReference type="EMBL" id="KAH3711046.1"/>
    </source>
</evidence>
<feature type="region of interest" description="Disordered" evidence="6">
    <location>
        <begin position="367"/>
        <end position="389"/>
    </location>
</feature>
<dbReference type="AlphaFoldDB" id="A0A9D4BP06"/>
<dbReference type="InterPro" id="IPR052795">
    <property type="entry name" value="RREB1"/>
</dbReference>
<comment type="caution">
    <text evidence="8">The sequence shown here is derived from an EMBL/GenBank/DDBJ whole genome shotgun (WGS) entry which is preliminary data.</text>
</comment>
<dbReference type="SUPFAM" id="SSF57667">
    <property type="entry name" value="beta-beta-alpha zinc fingers"/>
    <property type="match status" value="3"/>
</dbReference>